<evidence type="ECO:0000256" key="1">
    <source>
        <dbReference type="ARBA" id="ARBA00022801"/>
    </source>
</evidence>
<evidence type="ECO:0000256" key="2">
    <source>
        <dbReference type="PIRSR" id="PIRSR005962-1"/>
    </source>
</evidence>
<dbReference type="InterPro" id="IPR036264">
    <property type="entry name" value="Bact_exopeptidase_dim_dom"/>
</dbReference>
<feature type="domain" description="Peptidase M20 dimerisation" evidence="3">
    <location>
        <begin position="167"/>
        <end position="255"/>
    </location>
</feature>
<keyword evidence="1 4" id="KW-0378">Hydrolase</keyword>
<dbReference type="Pfam" id="PF07687">
    <property type="entry name" value="M20_dimer"/>
    <property type="match status" value="1"/>
</dbReference>
<accession>H3KCG1</accession>
<proteinExistence type="predicted"/>
<dbReference type="InterPro" id="IPR017439">
    <property type="entry name" value="Amidohydrolase"/>
</dbReference>
<dbReference type="EMBL" id="AFBQ01000047">
    <property type="protein sequence ID" value="EHY32198.1"/>
    <property type="molecule type" value="Genomic_DNA"/>
</dbReference>
<dbReference type="GO" id="GO:0016787">
    <property type="term" value="F:hydrolase activity"/>
    <property type="evidence" value="ECO:0007669"/>
    <property type="project" value="UniProtKB-KW"/>
</dbReference>
<dbReference type="Pfam" id="PF01546">
    <property type="entry name" value="Peptidase_M20"/>
    <property type="match status" value="1"/>
</dbReference>
<dbReference type="InterPro" id="IPR002933">
    <property type="entry name" value="Peptidase_M20"/>
</dbReference>
<dbReference type="PANTHER" id="PTHR11014">
    <property type="entry name" value="PEPTIDASE M20 FAMILY MEMBER"/>
    <property type="match status" value="1"/>
</dbReference>
<dbReference type="RefSeq" id="WP_008540899.1">
    <property type="nucleotide sequence ID" value="NZ_JH604875.1"/>
</dbReference>
<dbReference type="InterPro" id="IPR011650">
    <property type="entry name" value="Peptidase_M20_dimer"/>
</dbReference>
<comment type="caution">
    <text evidence="4">The sequence shown here is derived from an EMBL/GenBank/DDBJ whole genome shotgun (WGS) entry which is preliminary data.</text>
</comment>
<dbReference type="SUPFAM" id="SSF53187">
    <property type="entry name" value="Zn-dependent exopeptidases"/>
    <property type="match status" value="1"/>
</dbReference>
<protein>
    <submittedName>
        <fullName evidence="4">Amidohydrolase</fullName>
    </submittedName>
</protein>
<keyword evidence="2" id="KW-0479">Metal-binding</keyword>
<keyword evidence="5" id="KW-1185">Reference proteome</keyword>
<dbReference type="Gene3D" id="3.30.70.360">
    <property type="match status" value="1"/>
</dbReference>
<dbReference type="NCBIfam" id="TIGR01891">
    <property type="entry name" value="amidohydrolases"/>
    <property type="match status" value="1"/>
</dbReference>
<evidence type="ECO:0000259" key="3">
    <source>
        <dbReference type="Pfam" id="PF07687"/>
    </source>
</evidence>
<feature type="binding site" evidence="2">
    <location>
        <position position="88"/>
    </location>
    <ligand>
        <name>Mn(2+)</name>
        <dbReference type="ChEBI" id="CHEBI:29035"/>
        <label>2</label>
    </ligand>
</feature>
<feature type="binding site" evidence="2">
    <location>
        <position position="146"/>
    </location>
    <ligand>
        <name>Mn(2+)</name>
        <dbReference type="ChEBI" id="CHEBI:29035"/>
        <label>2</label>
    </ligand>
</feature>
<evidence type="ECO:0000313" key="4">
    <source>
        <dbReference type="EMBL" id="EHY32198.1"/>
    </source>
</evidence>
<dbReference type="PATRIC" id="fig|762967.3.peg.348"/>
<sequence length="367" mass="39131">MSLIYDAAALRRELHEMPELGLKEFRTSAYVAEKLQALGIETQTNVGGTTGVVGIIRGTEPGPVVLLRADMDALPFKIDGKDCAIHACGHDAHTAMLLAAASRLVGKVRRGTLKLLFQPAEETLKGAPAMIKAGVLDDVEYAVGAHIRPIQDVPAGKICAAVRHTASATTFVTIKGRGAHAARPHLGVNTIDVACRVIGAVQDIWLNPTEVWSAKATQIHANAGATNTVPDTCTITFDVRAGKNPLMKEYLRRINLACEMTGKAMEAEVTVDTPELCPAAEYDDDLVEEIAQSIRDTAGVENLAKDCGGGGEDFHCFKMAKPELKAAYFGVGVGATPGLHAPNMTFDEQYLPLGVNVFVDFVTKKMG</sequence>
<name>H3KCG1_9BURK</name>
<dbReference type="STRING" id="762967.HMPREF9440_00413"/>
<feature type="binding site" evidence="2">
    <location>
        <position position="122"/>
    </location>
    <ligand>
        <name>Mn(2+)</name>
        <dbReference type="ChEBI" id="CHEBI:29035"/>
        <label>2</label>
    </ligand>
</feature>
<reference evidence="4 5" key="1">
    <citation type="submission" date="2011-11" db="EMBL/GenBank/DDBJ databases">
        <authorList>
            <person name="Weinstock G."/>
            <person name="Sodergren E."/>
            <person name="Clifton S."/>
            <person name="Fulton L."/>
            <person name="Fulton B."/>
            <person name="Courtney L."/>
            <person name="Fronick C."/>
            <person name="Harrison M."/>
            <person name="Strong C."/>
            <person name="Farmer C."/>
            <person name="Delahaunty K."/>
            <person name="Markovic C."/>
            <person name="Hall O."/>
            <person name="Minx P."/>
            <person name="Tomlinson C."/>
            <person name="Mitreva M."/>
            <person name="Hou S."/>
            <person name="Chen J."/>
            <person name="Wollam A."/>
            <person name="Pepin K.H."/>
            <person name="Johnson M."/>
            <person name="Bhonagiri V."/>
            <person name="Zhang X."/>
            <person name="Suruliraj S."/>
            <person name="Warren W."/>
            <person name="Chinwalla A."/>
            <person name="Mardis E.R."/>
            <person name="Wilson R.K."/>
        </authorList>
    </citation>
    <scope>NUCLEOTIDE SEQUENCE [LARGE SCALE GENOMIC DNA]</scope>
    <source>
        <strain evidence="4 5">YIT 11816</strain>
    </source>
</reference>
<dbReference type="AlphaFoldDB" id="H3KCG1"/>
<dbReference type="HOGENOM" id="CLU_023257_0_1_4"/>
<dbReference type="Gene3D" id="3.40.630.10">
    <property type="entry name" value="Zn peptidases"/>
    <property type="match status" value="1"/>
</dbReference>
<dbReference type="GO" id="GO:0046872">
    <property type="term" value="F:metal ion binding"/>
    <property type="evidence" value="ECO:0007669"/>
    <property type="project" value="UniProtKB-KW"/>
</dbReference>
<evidence type="ECO:0000313" key="5">
    <source>
        <dbReference type="Proteomes" id="UP000004956"/>
    </source>
</evidence>
<gene>
    <name evidence="4" type="ORF">HMPREF9440_00413</name>
</gene>
<organism evidence="4 5">
    <name type="scientific">Sutterella parvirubra YIT 11816</name>
    <dbReference type="NCBI Taxonomy" id="762967"/>
    <lineage>
        <taxon>Bacteria</taxon>
        <taxon>Pseudomonadati</taxon>
        <taxon>Pseudomonadota</taxon>
        <taxon>Betaproteobacteria</taxon>
        <taxon>Burkholderiales</taxon>
        <taxon>Sutterellaceae</taxon>
        <taxon>Sutterella</taxon>
    </lineage>
</organism>
<feature type="binding site" evidence="2">
    <location>
        <position position="340"/>
    </location>
    <ligand>
        <name>Mn(2+)</name>
        <dbReference type="ChEBI" id="CHEBI:29035"/>
        <label>2</label>
    </ligand>
</feature>
<dbReference type="PANTHER" id="PTHR11014:SF122">
    <property type="entry name" value="AMIDOHYDROLASE AMHX"/>
    <property type="match status" value="1"/>
</dbReference>
<dbReference type="SUPFAM" id="SSF55031">
    <property type="entry name" value="Bacterial exopeptidase dimerisation domain"/>
    <property type="match status" value="1"/>
</dbReference>
<comment type="cofactor">
    <cofactor evidence="2">
        <name>Mn(2+)</name>
        <dbReference type="ChEBI" id="CHEBI:29035"/>
    </cofactor>
    <text evidence="2">The Mn(2+) ion enhances activity.</text>
</comment>
<keyword evidence="2" id="KW-0464">Manganese</keyword>
<dbReference type="OrthoDB" id="9777385at2"/>
<feature type="binding site" evidence="2">
    <location>
        <position position="90"/>
    </location>
    <ligand>
        <name>Mn(2+)</name>
        <dbReference type="ChEBI" id="CHEBI:29035"/>
        <label>2</label>
    </ligand>
</feature>
<dbReference type="Proteomes" id="UP000004956">
    <property type="component" value="Unassembled WGS sequence"/>
</dbReference>
<dbReference type="PIRSF" id="PIRSF005962">
    <property type="entry name" value="Pept_M20D_amidohydro"/>
    <property type="match status" value="1"/>
</dbReference>